<evidence type="ECO:0000313" key="5">
    <source>
        <dbReference type="Proteomes" id="UP001642483"/>
    </source>
</evidence>
<name>A0ABP0F2I0_CLALP</name>
<evidence type="ECO:0000256" key="1">
    <source>
        <dbReference type="SAM" id="Phobius"/>
    </source>
</evidence>
<keyword evidence="1" id="KW-0472">Membrane</keyword>
<proteinExistence type="predicted"/>
<gene>
    <name evidence="4" type="ORF">CVLEPA_LOCUS2857</name>
</gene>
<keyword evidence="5" id="KW-1185">Reference proteome</keyword>
<dbReference type="PANTHER" id="PTHR12277:SF72">
    <property type="entry name" value="BAT5L PROTEIN"/>
    <property type="match status" value="1"/>
</dbReference>
<dbReference type="Proteomes" id="UP001642483">
    <property type="component" value="Unassembled WGS sequence"/>
</dbReference>
<accession>A0ABP0F2I0</accession>
<dbReference type="EMBL" id="CAWYQH010000002">
    <property type="protein sequence ID" value="CAK8673071.1"/>
    <property type="molecule type" value="Genomic_DNA"/>
</dbReference>
<reference evidence="4 5" key="1">
    <citation type="submission" date="2024-02" db="EMBL/GenBank/DDBJ databases">
        <authorList>
            <person name="Daric V."/>
            <person name="Darras S."/>
        </authorList>
    </citation>
    <scope>NUCLEOTIDE SEQUENCE [LARGE SCALE GENOMIC DNA]</scope>
</reference>
<dbReference type="SUPFAM" id="SSF53474">
    <property type="entry name" value="alpha/beta-Hydrolases"/>
    <property type="match status" value="1"/>
</dbReference>
<dbReference type="Gene3D" id="3.40.50.1820">
    <property type="entry name" value="alpha/beta hydrolase"/>
    <property type="match status" value="1"/>
</dbReference>
<keyword evidence="1" id="KW-0812">Transmembrane</keyword>
<feature type="transmembrane region" description="Helical" evidence="1">
    <location>
        <begin position="71"/>
        <end position="94"/>
    </location>
</feature>
<feature type="domain" description="Phosphatidylserine Lipase ABHD16 N-terminal" evidence="3">
    <location>
        <begin position="3"/>
        <end position="134"/>
    </location>
</feature>
<dbReference type="PANTHER" id="PTHR12277">
    <property type="entry name" value="ALPHA/BETA HYDROLASE DOMAIN-CONTAINING PROTEIN"/>
    <property type="match status" value="1"/>
</dbReference>
<evidence type="ECO:0000259" key="2">
    <source>
        <dbReference type="Pfam" id="PF00561"/>
    </source>
</evidence>
<keyword evidence="1" id="KW-1133">Transmembrane helix</keyword>
<dbReference type="Pfam" id="PF00561">
    <property type="entry name" value="Abhydrolase_1"/>
    <property type="match status" value="1"/>
</dbReference>
<evidence type="ECO:0008006" key="6">
    <source>
        <dbReference type="Google" id="ProtNLM"/>
    </source>
</evidence>
<protein>
    <recommendedName>
        <fullName evidence="6">Abhydrolase domain-containing protein 16A</fullName>
    </recommendedName>
</protein>
<evidence type="ECO:0000259" key="3">
    <source>
        <dbReference type="Pfam" id="PF22990"/>
    </source>
</evidence>
<sequence length="581" mass="66480">MATFWRCLTGPFLRRIHKSRDGNHRAYEYEPNGIEETTQKILSFVNTTKSILLYASPLWASFLYRRGYCTLAYFLEFGKLACWPVLMLFGVYFIRGYGRSKNQEYIDFLDILHGVIKSPKDSYRRRLLRTYDFDFRYWPVDFQTDQVEVKKTKNKSHSTWGRLRAQNSNFLSTIFIGFPKDFLAYFISHCVGVWLVYPGSTSLMQAAIGLALDDARNKLVEEHTGLRAKLLAEDKNEIDCMFVDRRQKDHPHRLDSDVGPEVTTLHSDTLVICCEGNAGFYEVGCMCTPLSAGYSVLGWNHPGFAGSSGKPFPDAENNALDVVMQYAIHKLNFKPENIILFAWSIGAYTAINAAASYPDIRGLFLDATFYDIMPFARRMMPNFIEPLVEYTIRNYLNLHNSKNLDEYNGPVAFIRRMDDEVMNLEGPKRYSSNLGNLLLEEFLRHRFPNLFEKKKNPDVQGEGPQSEALWEWLLAPSDQVREAVLNKWAIRSTECTSFVKSVFSLQSSIPSSVGERFKSYEKTQLVLYLADKHMQHYSSTHCSPLPSSWFAPPWGVLASCGNGSDSDNGSDFEVIQHSPNL</sequence>
<comment type="caution">
    <text evidence="4">The sequence shown here is derived from an EMBL/GenBank/DDBJ whole genome shotgun (WGS) entry which is preliminary data.</text>
</comment>
<dbReference type="InterPro" id="IPR029058">
    <property type="entry name" value="AB_hydrolase_fold"/>
</dbReference>
<dbReference type="InterPro" id="IPR054518">
    <property type="entry name" value="ABHD16_N"/>
</dbReference>
<feature type="domain" description="AB hydrolase-1" evidence="2">
    <location>
        <begin position="270"/>
        <end position="410"/>
    </location>
</feature>
<evidence type="ECO:0000313" key="4">
    <source>
        <dbReference type="EMBL" id="CAK8673071.1"/>
    </source>
</evidence>
<organism evidence="4 5">
    <name type="scientific">Clavelina lepadiformis</name>
    <name type="common">Light-bulb sea squirt</name>
    <name type="synonym">Ascidia lepadiformis</name>
    <dbReference type="NCBI Taxonomy" id="159417"/>
    <lineage>
        <taxon>Eukaryota</taxon>
        <taxon>Metazoa</taxon>
        <taxon>Chordata</taxon>
        <taxon>Tunicata</taxon>
        <taxon>Ascidiacea</taxon>
        <taxon>Aplousobranchia</taxon>
        <taxon>Clavelinidae</taxon>
        <taxon>Clavelina</taxon>
    </lineage>
</organism>
<dbReference type="InterPro" id="IPR000073">
    <property type="entry name" value="AB_hydrolase_1"/>
</dbReference>
<dbReference type="Pfam" id="PF22990">
    <property type="entry name" value="ABHD16_N"/>
    <property type="match status" value="1"/>
</dbReference>